<comment type="similarity">
    <text evidence="2">Belongs to the steroid 5-alpha reductase family.</text>
</comment>
<dbReference type="GO" id="GO:0006629">
    <property type="term" value="P:lipid metabolic process"/>
    <property type="evidence" value="ECO:0007669"/>
    <property type="project" value="InterPro"/>
</dbReference>
<dbReference type="HOGENOM" id="CLU_065395_0_1_1"/>
<proteinExistence type="inferred from homology"/>
<evidence type="ECO:0000313" key="9">
    <source>
        <dbReference type="Proteomes" id="UP000054248"/>
    </source>
</evidence>
<dbReference type="InterPro" id="IPR001104">
    <property type="entry name" value="3-oxo-5_a-steroid_4-DH_C"/>
</dbReference>
<dbReference type="GO" id="GO:0016627">
    <property type="term" value="F:oxidoreductase activity, acting on the CH-CH group of donors"/>
    <property type="evidence" value="ECO:0007669"/>
    <property type="project" value="InterPro"/>
</dbReference>
<gene>
    <name evidence="8" type="ORF">M407DRAFT_113659</name>
</gene>
<dbReference type="PANTHER" id="PTHR10556">
    <property type="entry name" value="3-OXO-5-ALPHA-STEROID 4-DEHYDROGENASE"/>
    <property type="match status" value="1"/>
</dbReference>
<reference evidence="8 9" key="1">
    <citation type="submission" date="2014-04" db="EMBL/GenBank/DDBJ databases">
        <authorList>
            <consortium name="DOE Joint Genome Institute"/>
            <person name="Kuo A."/>
            <person name="Girlanda M."/>
            <person name="Perotto S."/>
            <person name="Kohler A."/>
            <person name="Nagy L.G."/>
            <person name="Floudas D."/>
            <person name="Copeland A."/>
            <person name="Barry K.W."/>
            <person name="Cichocki N."/>
            <person name="Veneault-Fourrey C."/>
            <person name="LaButti K."/>
            <person name="Lindquist E.A."/>
            <person name="Lipzen A."/>
            <person name="Lundell T."/>
            <person name="Morin E."/>
            <person name="Murat C."/>
            <person name="Sun H."/>
            <person name="Tunlid A."/>
            <person name="Henrissat B."/>
            <person name="Grigoriev I.V."/>
            <person name="Hibbett D.S."/>
            <person name="Martin F."/>
            <person name="Nordberg H.P."/>
            <person name="Cantor M.N."/>
            <person name="Hua S.X."/>
        </authorList>
    </citation>
    <scope>NUCLEOTIDE SEQUENCE [LARGE SCALE GENOMIC DNA]</scope>
    <source>
        <strain evidence="8 9">MUT 4182</strain>
    </source>
</reference>
<protein>
    <recommendedName>
        <fullName evidence="7">3-oxo-5-alpha-steroid 4-dehydrogenase C-terminal domain-containing protein</fullName>
    </recommendedName>
</protein>
<evidence type="ECO:0000256" key="2">
    <source>
        <dbReference type="ARBA" id="ARBA00007742"/>
    </source>
</evidence>
<evidence type="ECO:0000256" key="5">
    <source>
        <dbReference type="ARBA" id="ARBA00023136"/>
    </source>
</evidence>
<name>A0A0C3LNW3_9AGAM</name>
<feature type="transmembrane region" description="Helical" evidence="6">
    <location>
        <begin position="52"/>
        <end position="77"/>
    </location>
</feature>
<keyword evidence="5 6" id="KW-0472">Membrane</keyword>
<dbReference type="PANTHER" id="PTHR10556:SF43">
    <property type="entry name" value="STEROID 5-ALPHA-REDUCTASE DET2"/>
    <property type="match status" value="1"/>
</dbReference>
<feature type="domain" description="3-oxo-5-alpha-steroid 4-dehydrogenase C-terminal" evidence="7">
    <location>
        <begin position="122"/>
        <end position="210"/>
    </location>
</feature>
<evidence type="ECO:0000259" key="7">
    <source>
        <dbReference type="Pfam" id="PF02544"/>
    </source>
</evidence>
<dbReference type="STRING" id="1051891.A0A0C3LNW3"/>
<reference evidence="9" key="2">
    <citation type="submission" date="2015-01" db="EMBL/GenBank/DDBJ databases">
        <title>Evolutionary Origins and Diversification of the Mycorrhizal Mutualists.</title>
        <authorList>
            <consortium name="DOE Joint Genome Institute"/>
            <consortium name="Mycorrhizal Genomics Consortium"/>
            <person name="Kohler A."/>
            <person name="Kuo A."/>
            <person name="Nagy L.G."/>
            <person name="Floudas D."/>
            <person name="Copeland A."/>
            <person name="Barry K.W."/>
            <person name="Cichocki N."/>
            <person name="Veneault-Fourrey C."/>
            <person name="LaButti K."/>
            <person name="Lindquist E.A."/>
            <person name="Lipzen A."/>
            <person name="Lundell T."/>
            <person name="Morin E."/>
            <person name="Murat C."/>
            <person name="Riley R."/>
            <person name="Ohm R."/>
            <person name="Sun H."/>
            <person name="Tunlid A."/>
            <person name="Henrissat B."/>
            <person name="Grigoriev I.V."/>
            <person name="Hibbett D.S."/>
            <person name="Martin F."/>
        </authorList>
    </citation>
    <scope>NUCLEOTIDE SEQUENCE [LARGE SCALE GENOMIC DNA]</scope>
    <source>
        <strain evidence="9">MUT 4182</strain>
    </source>
</reference>
<evidence type="ECO:0000313" key="8">
    <source>
        <dbReference type="EMBL" id="KIO23112.1"/>
    </source>
</evidence>
<dbReference type="GO" id="GO:0016020">
    <property type="term" value="C:membrane"/>
    <property type="evidence" value="ECO:0007669"/>
    <property type="project" value="UniProtKB-SubCell"/>
</dbReference>
<accession>A0A0C3LNW3</accession>
<feature type="transmembrane region" description="Helical" evidence="6">
    <location>
        <begin position="89"/>
        <end position="110"/>
    </location>
</feature>
<keyword evidence="4 6" id="KW-1133">Transmembrane helix</keyword>
<evidence type="ECO:0000256" key="1">
    <source>
        <dbReference type="ARBA" id="ARBA00004141"/>
    </source>
</evidence>
<evidence type="ECO:0000256" key="4">
    <source>
        <dbReference type="ARBA" id="ARBA00022989"/>
    </source>
</evidence>
<evidence type="ECO:0000256" key="3">
    <source>
        <dbReference type="ARBA" id="ARBA00022692"/>
    </source>
</evidence>
<dbReference type="EMBL" id="KN823093">
    <property type="protein sequence ID" value="KIO23112.1"/>
    <property type="molecule type" value="Genomic_DNA"/>
</dbReference>
<dbReference type="Proteomes" id="UP000054248">
    <property type="component" value="Unassembled WGS sequence"/>
</dbReference>
<dbReference type="AlphaFoldDB" id="A0A0C3LNW3"/>
<sequence>MLSLLSGHAYLGALRLYQCFPLLMPVLLFKNAPHGRFSPSNKQKPARWYERLTVDGTSSWIIMELVSPIALLSMYLASPTSKSHQLPTIIHPSTLLVGLWVMHYFNRAIVSPLRTPSRSPSHILIPLAAAAFNLLNGSLNGSWLSSGVVKPDGWNSLGFWASIGLFISGWIGNVVHDEVLLNIRKESKGGGQDGKPKYGIPHGYFYRFVS</sequence>
<feature type="transmembrane region" description="Helical" evidence="6">
    <location>
        <begin position="157"/>
        <end position="175"/>
    </location>
</feature>
<feature type="transmembrane region" description="Helical" evidence="6">
    <location>
        <begin position="122"/>
        <end position="145"/>
    </location>
</feature>
<dbReference type="InterPro" id="IPR039357">
    <property type="entry name" value="SRD5A/TECR"/>
</dbReference>
<keyword evidence="9" id="KW-1185">Reference proteome</keyword>
<evidence type="ECO:0000256" key="6">
    <source>
        <dbReference type="SAM" id="Phobius"/>
    </source>
</evidence>
<keyword evidence="3 6" id="KW-0812">Transmembrane</keyword>
<dbReference type="Pfam" id="PF02544">
    <property type="entry name" value="Steroid_dh"/>
    <property type="match status" value="1"/>
</dbReference>
<comment type="subcellular location">
    <subcellularLocation>
        <location evidence="1">Membrane</location>
        <topology evidence="1">Multi-pass membrane protein</topology>
    </subcellularLocation>
</comment>
<dbReference type="OrthoDB" id="5788137at2759"/>
<organism evidence="8 9">
    <name type="scientific">Tulasnella calospora MUT 4182</name>
    <dbReference type="NCBI Taxonomy" id="1051891"/>
    <lineage>
        <taxon>Eukaryota</taxon>
        <taxon>Fungi</taxon>
        <taxon>Dikarya</taxon>
        <taxon>Basidiomycota</taxon>
        <taxon>Agaricomycotina</taxon>
        <taxon>Agaricomycetes</taxon>
        <taxon>Cantharellales</taxon>
        <taxon>Tulasnellaceae</taxon>
        <taxon>Tulasnella</taxon>
    </lineage>
</organism>